<evidence type="ECO:0000256" key="1">
    <source>
        <dbReference type="ARBA" id="ARBA00010928"/>
    </source>
</evidence>
<evidence type="ECO:0000256" key="2">
    <source>
        <dbReference type="ARBA" id="ARBA00023002"/>
    </source>
</evidence>
<reference evidence="5" key="2">
    <citation type="submission" date="2021-09" db="EMBL/GenBank/DDBJ databases">
        <authorList>
            <person name="Gilroy R."/>
        </authorList>
    </citation>
    <scope>NUCLEOTIDE SEQUENCE</scope>
    <source>
        <strain evidence="5">CHK171-7178</strain>
    </source>
</reference>
<accession>A0A921FYK4</accession>
<dbReference type="GO" id="GO:0016491">
    <property type="term" value="F:oxidoreductase activity"/>
    <property type="evidence" value="ECO:0007669"/>
    <property type="project" value="UniProtKB-KW"/>
</dbReference>
<dbReference type="PANTHER" id="PTHR22604:SF105">
    <property type="entry name" value="TRANS-1,2-DIHYDROBENZENE-1,2-DIOL DEHYDROGENASE"/>
    <property type="match status" value="1"/>
</dbReference>
<dbReference type="Pfam" id="PF22725">
    <property type="entry name" value="GFO_IDH_MocA_C3"/>
    <property type="match status" value="1"/>
</dbReference>
<sequence length="335" mass="37078">MDKIRWGVLSTANIAQTQVIPAIFRAENAEVVAISSRGSKVHAIASALNIPKAYESYEELLNDPEIDAVYIPLPNHLHKEWVDKAAKQGKHILCEKPAALTAIEAAEMVEGCRVQNVKFMEGFMYQLHPQHERVKEIIASGEIGDLKLIKSSHSFNLENRGNDIRMDKDMGGGSLYDVGCYSIQVIRHLSGAEPVEVHAIAEIEPESGIDMSTYGYLKLDNGLTAIFDCSFDMTERNEYEIVGTKGTIKVPLAFRPDTNDGIGSILVQGNGTTREEKVYGDIYRLEIEHFSAAILTNTEPAISGQSTINNMRVIDACYQSIQSGRIVEVKVHLEE</sequence>
<dbReference type="InterPro" id="IPR050984">
    <property type="entry name" value="Gfo/Idh/MocA_domain"/>
</dbReference>
<evidence type="ECO:0000313" key="6">
    <source>
        <dbReference type="Proteomes" id="UP000698173"/>
    </source>
</evidence>
<comment type="caution">
    <text evidence="5">The sequence shown here is derived from an EMBL/GenBank/DDBJ whole genome shotgun (WGS) entry which is preliminary data.</text>
</comment>
<dbReference type="Gene3D" id="3.40.50.720">
    <property type="entry name" value="NAD(P)-binding Rossmann-like Domain"/>
    <property type="match status" value="1"/>
</dbReference>
<name>A0A921FYK4_SPOPS</name>
<comment type="similarity">
    <text evidence="1">Belongs to the Gfo/Idh/MocA family.</text>
</comment>
<dbReference type="AlphaFoldDB" id="A0A921FYK4"/>
<dbReference type="InterPro" id="IPR055170">
    <property type="entry name" value="GFO_IDH_MocA-like_dom"/>
</dbReference>
<dbReference type="Gene3D" id="3.30.360.10">
    <property type="entry name" value="Dihydrodipicolinate Reductase, domain 2"/>
    <property type="match status" value="1"/>
</dbReference>
<reference evidence="5" key="1">
    <citation type="journal article" date="2021" name="PeerJ">
        <title>Extensive microbial diversity within the chicken gut microbiome revealed by metagenomics and culture.</title>
        <authorList>
            <person name="Gilroy R."/>
            <person name="Ravi A."/>
            <person name="Getino M."/>
            <person name="Pursley I."/>
            <person name="Horton D.L."/>
            <person name="Alikhan N.F."/>
            <person name="Baker D."/>
            <person name="Gharbi K."/>
            <person name="Hall N."/>
            <person name="Watson M."/>
            <person name="Adriaenssens E.M."/>
            <person name="Foster-Nyarko E."/>
            <person name="Jarju S."/>
            <person name="Secka A."/>
            <person name="Antonio M."/>
            <person name="Oren A."/>
            <person name="Chaudhuri R.R."/>
            <person name="La Ragione R."/>
            <person name="Hildebrand F."/>
            <person name="Pallen M.J."/>
        </authorList>
    </citation>
    <scope>NUCLEOTIDE SEQUENCE</scope>
    <source>
        <strain evidence="5">CHK171-7178</strain>
    </source>
</reference>
<dbReference type="GO" id="GO:0000166">
    <property type="term" value="F:nucleotide binding"/>
    <property type="evidence" value="ECO:0007669"/>
    <property type="project" value="InterPro"/>
</dbReference>
<dbReference type="Proteomes" id="UP000698173">
    <property type="component" value="Unassembled WGS sequence"/>
</dbReference>
<dbReference type="SUPFAM" id="SSF51735">
    <property type="entry name" value="NAD(P)-binding Rossmann-fold domains"/>
    <property type="match status" value="1"/>
</dbReference>
<dbReference type="EMBL" id="DYWT01000166">
    <property type="protein sequence ID" value="HJF32118.1"/>
    <property type="molecule type" value="Genomic_DNA"/>
</dbReference>
<organism evidence="5 6">
    <name type="scientific">Sporosarcina psychrophila</name>
    <name type="common">Bacillus psychrophilus</name>
    <dbReference type="NCBI Taxonomy" id="1476"/>
    <lineage>
        <taxon>Bacteria</taxon>
        <taxon>Bacillati</taxon>
        <taxon>Bacillota</taxon>
        <taxon>Bacilli</taxon>
        <taxon>Bacillales</taxon>
        <taxon>Caryophanaceae</taxon>
        <taxon>Sporosarcina</taxon>
    </lineage>
</organism>
<dbReference type="SUPFAM" id="SSF55347">
    <property type="entry name" value="Glyceraldehyde-3-phosphate dehydrogenase-like, C-terminal domain"/>
    <property type="match status" value="1"/>
</dbReference>
<dbReference type="InterPro" id="IPR000683">
    <property type="entry name" value="Gfo/Idh/MocA-like_OxRdtase_N"/>
</dbReference>
<keyword evidence="2" id="KW-0560">Oxidoreductase</keyword>
<evidence type="ECO:0000313" key="5">
    <source>
        <dbReference type="EMBL" id="HJF32118.1"/>
    </source>
</evidence>
<evidence type="ECO:0000259" key="4">
    <source>
        <dbReference type="Pfam" id="PF22725"/>
    </source>
</evidence>
<dbReference type="PANTHER" id="PTHR22604">
    <property type="entry name" value="OXIDOREDUCTASES"/>
    <property type="match status" value="1"/>
</dbReference>
<evidence type="ECO:0000259" key="3">
    <source>
        <dbReference type="Pfam" id="PF01408"/>
    </source>
</evidence>
<protein>
    <submittedName>
        <fullName evidence="5">Gfo/Idh/MocA family oxidoreductase</fullName>
    </submittedName>
</protein>
<feature type="domain" description="Gfo/Idh/MocA-like oxidoreductase N-terminal" evidence="3">
    <location>
        <begin position="5"/>
        <end position="123"/>
    </location>
</feature>
<gene>
    <name evidence="5" type="ORF">K8V56_10145</name>
</gene>
<dbReference type="InterPro" id="IPR036291">
    <property type="entry name" value="NAD(P)-bd_dom_sf"/>
</dbReference>
<dbReference type="Pfam" id="PF01408">
    <property type="entry name" value="GFO_IDH_MocA"/>
    <property type="match status" value="1"/>
</dbReference>
<proteinExistence type="inferred from homology"/>
<feature type="domain" description="GFO/IDH/MocA-like oxidoreductase" evidence="4">
    <location>
        <begin position="132"/>
        <end position="248"/>
    </location>
</feature>